<evidence type="ECO:0000256" key="5">
    <source>
        <dbReference type="ARBA" id="ARBA00010617"/>
    </source>
</evidence>
<dbReference type="GO" id="GO:0020037">
    <property type="term" value="F:heme binding"/>
    <property type="evidence" value="ECO:0007669"/>
    <property type="project" value="InterPro"/>
</dbReference>
<comment type="subcellular location">
    <subcellularLocation>
        <location evidence="4">Endoplasmic reticulum membrane</location>
        <topology evidence="4">Peripheral membrane protein</topology>
    </subcellularLocation>
    <subcellularLocation>
        <location evidence="3">Microsome membrane</location>
        <topology evidence="3">Peripheral membrane protein</topology>
    </subcellularLocation>
</comment>
<keyword evidence="17" id="KW-1185">Reference proteome</keyword>
<evidence type="ECO:0000313" key="16">
    <source>
        <dbReference type="EnsemblMetazoa" id="PPAI005386-PA"/>
    </source>
</evidence>
<evidence type="ECO:0000256" key="7">
    <source>
        <dbReference type="ARBA" id="ARBA00022723"/>
    </source>
</evidence>
<evidence type="ECO:0008006" key="18">
    <source>
        <dbReference type="Google" id="ProtNLM"/>
    </source>
</evidence>
<dbReference type="VEuPathDB" id="VectorBase:PPAI005386"/>
<dbReference type="VEuPathDB" id="VectorBase:PPAPM1_009914"/>
<dbReference type="PROSITE" id="PS00086">
    <property type="entry name" value="CYTOCHROME_P450"/>
    <property type="match status" value="1"/>
</dbReference>
<dbReference type="Gene3D" id="1.10.630.10">
    <property type="entry name" value="Cytochrome P450"/>
    <property type="match status" value="1"/>
</dbReference>
<accession>A0A1B0DC47</accession>
<evidence type="ECO:0000256" key="15">
    <source>
        <dbReference type="RuleBase" id="RU000461"/>
    </source>
</evidence>
<organism evidence="16 17">
    <name type="scientific">Phlebotomus papatasi</name>
    <name type="common">Sandfly</name>
    <dbReference type="NCBI Taxonomy" id="29031"/>
    <lineage>
        <taxon>Eukaryota</taxon>
        <taxon>Metazoa</taxon>
        <taxon>Ecdysozoa</taxon>
        <taxon>Arthropoda</taxon>
        <taxon>Hexapoda</taxon>
        <taxon>Insecta</taxon>
        <taxon>Pterygota</taxon>
        <taxon>Neoptera</taxon>
        <taxon>Endopterygota</taxon>
        <taxon>Diptera</taxon>
        <taxon>Nematocera</taxon>
        <taxon>Psychodoidea</taxon>
        <taxon>Psychodidae</taxon>
        <taxon>Phlebotomus</taxon>
        <taxon>Phlebotomus</taxon>
    </lineage>
</organism>
<evidence type="ECO:0000256" key="6">
    <source>
        <dbReference type="ARBA" id="ARBA00022617"/>
    </source>
</evidence>
<keyword evidence="10 15" id="KW-0560">Oxidoreductase</keyword>
<name>A0A1B0DC47_PHLPP</name>
<dbReference type="Pfam" id="PF00067">
    <property type="entry name" value="p450"/>
    <property type="match status" value="1"/>
</dbReference>
<reference evidence="16" key="1">
    <citation type="submission" date="2022-08" db="UniProtKB">
        <authorList>
            <consortium name="EnsemblMetazoa"/>
        </authorList>
    </citation>
    <scope>IDENTIFICATION</scope>
    <source>
        <strain evidence="16">Israel</strain>
    </source>
</reference>
<evidence type="ECO:0000256" key="2">
    <source>
        <dbReference type="ARBA" id="ARBA00003690"/>
    </source>
</evidence>
<evidence type="ECO:0000256" key="9">
    <source>
        <dbReference type="ARBA" id="ARBA00022848"/>
    </source>
</evidence>
<comment type="similarity">
    <text evidence="5 15">Belongs to the cytochrome P450 family.</text>
</comment>
<proteinExistence type="inferred from homology"/>
<dbReference type="EnsemblMetazoa" id="PPAI005386-RA">
    <property type="protein sequence ID" value="PPAI005386-PA"/>
    <property type="gene ID" value="PPAI005386"/>
</dbReference>
<keyword evidence="9" id="KW-0492">Microsome</keyword>
<dbReference type="GO" id="GO:0004497">
    <property type="term" value="F:monooxygenase activity"/>
    <property type="evidence" value="ECO:0007669"/>
    <property type="project" value="UniProtKB-KW"/>
</dbReference>
<dbReference type="PRINTS" id="PR00465">
    <property type="entry name" value="EP450IV"/>
</dbReference>
<evidence type="ECO:0000256" key="4">
    <source>
        <dbReference type="ARBA" id="ARBA00004406"/>
    </source>
</evidence>
<evidence type="ECO:0000313" key="17">
    <source>
        <dbReference type="Proteomes" id="UP000092462"/>
    </source>
</evidence>
<dbReference type="InterPro" id="IPR001128">
    <property type="entry name" value="Cyt_P450"/>
</dbReference>
<keyword evidence="11 14" id="KW-0408">Iron</keyword>
<dbReference type="EMBL" id="AJVK01005020">
    <property type="status" value="NOT_ANNOTATED_CDS"/>
    <property type="molecule type" value="Genomic_DNA"/>
</dbReference>
<dbReference type="PANTHER" id="PTHR24292:SF45">
    <property type="entry name" value="CYTOCHROME P450 6G1-RELATED"/>
    <property type="match status" value="1"/>
</dbReference>
<dbReference type="InterPro" id="IPR002403">
    <property type="entry name" value="Cyt_P450_E_grp-IV"/>
</dbReference>
<keyword evidence="8" id="KW-0256">Endoplasmic reticulum</keyword>
<dbReference type="InterPro" id="IPR036396">
    <property type="entry name" value="Cyt_P450_sf"/>
</dbReference>
<dbReference type="InterPro" id="IPR050476">
    <property type="entry name" value="Insect_CytP450_Detox"/>
</dbReference>
<evidence type="ECO:0000256" key="13">
    <source>
        <dbReference type="ARBA" id="ARBA00023136"/>
    </source>
</evidence>
<dbReference type="GO" id="GO:0005789">
    <property type="term" value="C:endoplasmic reticulum membrane"/>
    <property type="evidence" value="ECO:0007669"/>
    <property type="project" value="UniProtKB-SubCell"/>
</dbReference>
<keyword evidence="12 15" id="KW-0503">Monooxygenase</keyword>
<dbReference type="PANTHER" id="PTHR24292">
    <property type="entry name" value="CYTOCHROME P450"/>
    <property type="match status" value="1"/>
</dbReference>
<dbReference type="GO" id="GO:0016705">
    <property type="term" value="F:oxidoreductase activity, acting on paired donors, with incorporation or reduction of molecular oxygen"/>
    <property type="evidence" value="ECO:0007669"/>
    <property type="project" value="InterPro"/>
</dbReference>
<keyword evidence="13" id="KW-0472">Membrane</keyword>
<evidence type="ECO:0000256" key="1">
    <source>
        <dbReference type="ARBA" id="ARBA00001971"/>
    </source>
</evidence>
<evidence type="ECO:0000256" key="8">
    <source>
        <dbReference type="ARBA" id="ARBA00022824"/>
    </source>
</evidence>
<feature type="binding site" description="axial binding residue" evidence="14">
    <location>
        <position position="85"/>
    </location>
    <ligand>
        <name>heme</name>
        <dbReference type="ChEBI" id="CHEBI:30413"/>
    </ligand>
    <ligandPart>
        <name>Fe</name>
        <dbReference type="ChEBI" id="CHEBI:18248"/>
    </ligandPart>
</feature>
<protein>
    <recommendedName>
        <fullName evidence="18">Cytochrome P450</fullName>
    </recommendedName>
</protein>
<evidence type="ECO:0000256" key="14">
    <source>
        <dbReference type="PIRSR" id="PIRSR602403-1"/>
    </source>
</evidence>
<dbReference type="GO" id="GO:0005506">
    <property type="term" value="F:iron ion binding"/>
    <property type="evidence" value="ECO:0007669"/>
    <property type="project" value="InterPro"/>
</dbReference>
<dbReference type="InterPro" id="IPR017972">
    <property type="entry name" value="Cyt_P450_CS"/>
</dbReference>
<keyword evidence="7 14" id="KW-0479">Metal-binding</keyword>
<evidence type="ECO:0000256" key="3">
    <source>
        <dbReference type="ARBA" id="ARBA00004174"/>
    </source>
</evidence>
<keyword evidence="6 14" id="KW-0349">Heme</keyword>
<evidence type="ECO:0000256" key="11">
    <source>
        <dbReference type="ARBA" id="ARBA00023004"/>
    </source>
</evidence>
<dbReference type="SUPFAM" id="SSF48264">
    <property type="entry name" value="Cytochrome P450"/>
    <property type="match status" value="1"/>
</dbReference>
<dbReference type="Proteomes" id="UP000092462">
    <property type="component" value="Unassembled WGS sequence"/>
</dbReference>
<comment type="function">
    <text evidence="2">May be involved in the metabolism of insect hormones and in the breakdown of synthetic insecticides.</text>
</comment>
<dbReference type="AlphaFoldDB" id="A0A1B0DC47"/>
<evidence type="ECO:0000256" key="10">
    <source>
        <dbReference type="ARBA" id="ARBA00023002"/>
    </source>
</evidence>
<evidence type="ECO:0000256" key="12">
    <source>
        <dbReference type="ARBA" id="ARBA00023033"/>
    </source>
</evidence>
<sequence length="140" mass="15926">MYPPLPFLDRIFTPTPDKSTYSMAPYANYSMPPGMPIFIPIYSIQRDPNFYPDPNTFNPDRFAPENKDNLNQSTYFAFGIGPHDCIGKRFGLMQAKIGLISILKRYTVEFTPDTPKTMKLEKKALILQAKGGIHLTVKCE</sequence>
<comment type="cofactor">
    <cofactor evidence="1 14">
        <name>heme</name>
        <dbReference type="ChEBI" id="CHEBI:30413"/>
    </cofactor>
</comment>